<dbReference type="Proteomes" id="UP001056707">
    <property type="component" value="Chromosome"/>
</dbReference>
<protein>
    <submittedName>
        <fullName evidence="1">Lactate dehydrogenase</fullName>
    </submittedName>
</protein>
<proteinExistence type="predicted"/>
<evidence type="ECO:0000313" key="2">
    <source>
        <dbReference type="Proteomes" id="UP001056707"/>
    </source>
</evidence>
<keyword evidence="2" id="KW-1185">Reference proteome</keyword>
<organism evidence="1 2">
    <name type="scientific">Fructilactobacillus myrtifloralis</name>
    <dbReference type="NCBI Taxonomy" id="2940301"/>
    <lineage>
        <taxon>Bacteria</taxon>
        <taxon>Bacillati</taxon>
        <taxon>Bacillota</taxon>
        <taxon>Bacilli</taxon>
        <taxon>Lactobacillales</taxon>
        <taxon>Lactobacillaceae</taxon>
        <taxon>Fructilactobacillus</taxon>
    </lineage>
</organism>
<sequence length="313" mass="34740">MKTVQAQILIKGDPERVQQLTAALAILDLPVTFLQDEADMATIPMVDQACRHFSVRELAPDEDLRNVAALVYLPAVEFYQATDSAAEQVAAQIAPAIDRMRPLINDLMGRAFQGKIVVDAPHDEVFLYFIAAFSGLDVSKLMGVGNVPVCLTLREQLIRNFKVANEDINVSVCGLNTRCVVPWNRIYIGAMPLLSYVARPDNNYDTELIGKVQQLVSDPELVVNPTLQIQALLKVLRCLLGWQSELYSVVSLTKKSDQLELNLMPKIINQGGLSHEFDLKLSETEVADITAAQTWAMDIIQQIKKGSHHETES</sequence>
<reference evidence="1" key="1">
    <citation type="submission" date="2022-05" db="EMBL/GenBank/DDBJ databases">
        <authorList>
            <person name="Oliphant S.A."/>
            <person name="Watson-Haigh N.S."/>
            <person name="Sumby K.M."/>
            <person name="Gardner J.M."/>
            <person name="Jiranek V."/>
        </authorList>
    </citation>
    <scope>NUCLEOTIDE SEQUENCE</scope>
    <source>
        <strain evidence="1">KI16_H9</strain>
    </source>
</reference>
<dbReference type="RefSeq" id="WP_252750395.1">
    <property type="nucleotide sequence ID" value="NZ_CP097116.1"/>
</dbReference>
<name>A0ABY5BP73_9LACO</name>
<evidence type="ECO:0000313" key="1">
    <source>
        <dbReference type="EMBL" id="USS85500.1"/>
    </source>
</evidence>
<accession>A0ABY5BP73</accession>
<dbReference type="EMBL" id="CP097116">
    <property type="protein sequence ID" value="USS85500.1"/>
    <property type="molecule type" value="Genomic_DNA"/>
</dbReference>
<gene>
    <name evidence="1" type="ORF">M3M35_02210</name>
</gene>